<dbReference type="InterPro" id="IPR000843">
    <property type="entry name" value="HTH_LacI"/>
</dbReference>
<keyword evidence="3" id="KW-0804">Transcription</keyword>
<dbReference type="PANTHER" id="PTHR30146:SF109">
    <property type="entry name" value="HTH-TYPE TRANSCRIPTIONAL REGULATOR GALS"/>
    <property type="match status" value="1"/>
</dbReference>
<dbReference type="AlphaFoldDB" id="A0A8F6TVT3"/>
<dbReference type="Proteomes" id="UP000825009">
    <property type="component" value="Chromosome"/>
</dbReference>
<feature type="domain" description="HTH lacI-type" evidence="4">
    <location>
        <begin position="1"/>
        <end position="55"/>
    </location>
</feature>
<evidence type="ECO:0000256" key="1">
    <source>
        <dbReference type="ARBA" id="ARBA00023015"/>
    </source>
</evidence>
<dbReference type="EMBL" id="CP079194">
    <property type="protein sequence ID" value="QXT38642.1"/>
    <property type="molecule type" value="Genomic_DNA"/>
</dbReference>
<dbReference type="PANTHER" id="PTHR30146">
    <property type="entry name" value="LACI-RELATED TRANSCRIPTIONAL REPRESSOR"/>
    <property type="match status" value="1"/>
</dbReference>
<dbReference type="GO" id="GO:0003700">
    <property type="term" value="F:DNA-binding transcription factor activity"/>
    <property type="evidence" value="ECO:0007669"/>
    <property type="project" value="TreeGrafter"/>
</dbReference>
<dbReference type="CDD" id="cd01392">
    <property type="entry name" value="HTH_LacI"/>
    <property type="match status" value="1"/>
</dbReference>
<keyword evidence="1" id="KW-0805">Transcription regulation</keyword>
<organism evidence="5 6">
    <name type="scientific">Gymnodinialimonas ceratoperidinii</name>
    <dbReference type="NCBI Taxonomy" id="2856823"/>
    <lineage>
        <taxon>Bacteria</taxon>
        <taxon>Pseudomonadati</taxon>
        <taxon>Pseudomonadota</taxon>
        <taxon>Alphaproteobacteria</taxon>
        <taxon>Rhodobacterales</taxon>
        <taxon>Paracoccaceae</taxon>
        <taxon>Gymnodinialimonas</taxon>
    </lineage>
</organism>
<reference evidence="5 6" key="1">
    <citation type="submission" date="2021-07" db="EMBL/GenBank/DDBJ databases">
        <title>A novel Jannaschia species isolated from marine dinoflagellate Ceratoperidinium margalefii.</title>
        <authorList>
            <person name="Jiang Y."/>
            <person name="Li Z."/>
        </authorList>
    </citation>
    <scope>NUCLEOTIDE SEQUENCE [LARGE SCALE GENOMIC DNA]</scope>
    <source>
        <strain evidence="5 6">J12C1-MA-4</strain>
    </source>
</reference>
<gene>
    <name evidence="5" type="ORF">KYE46_11930</name>
</gene>
<dbReference type="InterPro" id="IPR046335">
    <property type="entry name" value="LacI/GalR-like_sensor"/>
</dbReference>
<sequence>MNLRQLSEQLGLSQTTVSRALNGYPEVSEATRLRVQAAAKAANYTPNSRARKLATGRSMAIGHVIPLSGKEELVNPIFADFITGAGGVYAREGYDLLLSMVPLEGVEDAYRQMATNASVDGVMVQAPKLDDPRIALLQDLELPFVVHGRTAEPAGYSWLDVANARAFRRATDLLLDLGHRRISLLNGQETLDFALRRRRGFEEAMAARGVPVNPAFMHSAAMTEQYGHRTASALLDQDDAPTAFLVSSIITAIGVRRAAGERGLRTGRDISIICHDDVLSYMANDGINAPEGPAFTATRSSIRAAGERCAEMLLALIDNPSQPPLQELWETDLSLGRSTGPAPS</sequence>
<dbReference type="KEGG" id="gce:KYE46_11930"/>
<dbReference type="SMART" id="SM00354">
    <property type="entry name" value="HTH_LACI"/>
    <property type="match status" value="1"/>
</dbReference>
<dbReference type="PROSITE" id="PS50932">
    <property type="entry name" value="HTH_LACI_2"/>
    <property type="match status" value="1"/>
</dbReference>
<evidence type="ECO:0000256" key="2">
    <source>
        <dbReference type="ARBA" id="ARBA00023125"/>
    </source>
</evidence>
<evidence type="ECO:0000256" key="3">
    <source>
        <dbReference type="ARBA" id="ARBA00023163"/>
    </source>
</evidence>
<name>A0A8F6TVT3_9RHOB</name>
<dbReference type="RefSeq" id="WP_219000838.1">
    <property type="nucleotide sequence ID" value="NZ_CP079194.1"/>
</dbReference>
<dbReference type="Pfam" id="PF00356">
    <property type="entry name" value="LacI"/>
    <property type="match status" value="1"/>
</dbReference>
<dbReference type="GO" id="GO:0000976">
    <property type="term" value="F:transcription cis-regulatory region binding"/>
    <property type="evidence" value="ECO:0007669"/>
    <property type="project" value="TreeGrafter"/>
</dbReference>
<proteinExistence type="predicted"/>
<evidence type="ECO:0000313" key="5">
    <source>
        <dbReference type="EMBL" id="QXT38642.1"/>
    </source>
</evidence>
<dbReference type="Pfam" id="PF13377">
    <property type="entry name" value="Peripla_BP_3"/>
    <property type="match status" value="1"/>
</dbReference>
<dbReference type="CDD" id="cd20010">
    <property type="entry name" value="PBP1_AglR-like"/>
    <property type="match status" value="1"/>
</dbReference>
<evidence type="ECO:0000313" key="6">
    <source>
        <dbReference type="Proteomes" id="UP000825009"/>
    </source>
</evidence>
<protein>
    <submittedName>
        <fullName evidence="5">Substrate-binding domain-containing protein</fullName>
    </submittedName>
</protein>
<keyword evidence="6" id="KW-1185">Reference proteome</keyword>
<accession>A0A8F6TVT3</accession>
<keyword evidence="2" id="KW-0238">DNA-binding</keyword>
<evidence type="ECO:0000259" key="4">
    <source>
        <dbReference type="PROSITE" id="PS50932"/>
    </source>
</evidence>